<protein>
    <submittedName>
        <fullName evidence="1">Uncharacterized protein</fullName>
    </submittedName>
</protein>
<dbReference type="EMBL" id="JBGORX010000001">
    <property type="protein sequence ID" value="MFJ1267112.1"/>
    <property type="molecule type" value="Genomic_DNA"/>
</dbReference>
<comment type="caution">
    <text evidence="1">The sequence shown here is derived from an EMBL/GenBank/DDBJ whole genome shotgun (WGS) entry which is preliminary data.</text>
</comment>
<keyword evidence="2" id="KW-1185">Reference proteome</keyword>
<evidence type="ECO:0000313" key="1">
    <source>
        <dbReference type="EMBL" id="MFJ1267112.1"/>
    </source>
</evidence>
<sequence>MKQKTEQEWAFLGAGNYNDVYKSADGKCILKVQKNVDATTDSPERSARLWNLINPNLPPATIIESEHGLGWVCPYIEGEQASDAEISLGLLDVYNKTGRIVVDATAPKNFLKTPSGDIVCIDIGMALRLENSDPQLSPQRLMDKEQHSIISEQAWNKYKGSYEKFFKGQQFPYPQATDTVKALLYIKEHRPDIVDVSFLKGKPEELAQLAKAFDEQKDNERFARSLGENAHLMVNFTQNEQKEKAHALLSAEKSPNLDSAKESCIKELERYINSRGKIHEGKFSPSFITKVFRDAELTAYKVTATQELIEHIRNASSLEDLRGLVENTYTSDPKLSKATFFSSDLERSMAKCISIADSVLKAEPQSELTAQKH</sequence>
<dbReference type="RefSeq" id="WP_400185639.1">
    <property type="nucleotide sequence ID" value="NZ_JBGORX010000001.1"/>
</dbReference>
<dbReference type="Proteomes" id="UP001615550">
    <property type="component" value="Unassembled WGS sequence"/>
</dbReference>
<gene>
    <name evidence="1" type="ORF">ACD661_00915</name>
</gene>
<organism evidence="1 2">
    <name type="scientific">Legionella lytica</name>
    <dbReference type="NCBI Taxonomy" id="96232"/>
    <lineage>
        <taxon>Bacteria</taxon>
        <taxon>Pseudomonadati</taxon>
        <taxon>Pseudomonadota</taxon>
        <taxon>Gammaproteobacteria</taxon>
        <taxon>Legionellales</taxon>
        <taxon>Legionellaceae</taxon>
        <taxon>Legionella</taxon>
    </lineage>
</organism>
<proteinExistence type="predicted"/>
<accession>A0ABW8D351</accession>
<name>A0ABW8D351_9GAMM</name>
<reference evidence="1 2" key="1">
    <citation type="submission" date="2024-08" db="EMBL/GenBank/DDBJ databases">
        <title>Draft Genome Sequence of Legionella lytica strain DSB2004, Isolated From a Fire Sprinkler System.</title>
        <authorList>
            <person name="Everhart A.D."/>
            <person name="Kidane D.T."/>
            <person name="Farone A.L."/>
            <person name="Farone M.B."/>
        </authorList>
    </citation>
    <scope>NUCLEOTIDE SEQUENCE [LARGE SCALE GENOMIC DNA]</scope>
    <source>
        <strain evidence="1 2">DSB2004</strain>
    </source>
</reference>
<evidence type="ECO:0000313" key="2">
    <source>
        <dbReference type="Proteomes" id="UP001615550"/>
    </source>
</evidence>